<dbReference type="AlphaFoldDB" id="A0A0A9BQM5"/>
<proteinExistence type="predicted"/>
<reference evidence="1" key="2">
    <citation type="journal article" date="2015" name="Data Brief">
        <title>Shoot transcriptome of the giant reed, Arundo donax.</title>
        <authorList>
            <person name="Barrero R.A."/>
            <person name="Guerrero F.D."/>
            <person name="Moolhuijzen P."/>
            <person name="Goolsby J.A."/>
            <person name="Tidwell J."/>
            <person name="Bellgard S.E."/>
            <person name="Bellgard M.I."/>
        </authorList>
    </citation>
    <scope>NUCLEOTIDE SEQUENCE</scope>
    <source>
        <tissue evidence="1">Shoot tissue taken approximately 20 cm above the soil surface</tissue>
    </source>
</reference>
<protein>
    <submittedName>
        <fullName evidence="1">Uncharacterized protein</fullName>
    </submittedName>
</protein>
<accession>A0A0A9BQM5</accession>
<sequence>MSNDTSLTNKSGSEVQGCL</sequence>
<organism evidence="1">
    <name type="scientific">Arundo donax</name>
    <name type="common">Giant reed</name>
    <name type="synonym">Donax arundinaceus</name>
    <dbReference type="NCBI Taxonomy" id="35708"/>
    <lineage>
        <taxon>Eukaryota</taxon>
        <taxon>Viridiplantae</taxon>
        <taxon>Streptophyta</taxon>
        <taxon>Embryophyta</taxon>
        <taxon>Tracheophyta</taxon>
        <taxon>Spermatophyta</taxon>
        <taxon>Magnoliopsida</taxon>
        <taxon>Liliopsida</taxon>
        <taxon>Poales</taxon>
        <taxon>Poaceae</taxon>
        <taxon>PACMAD clade</taxon>
        <taxon>Arundinoideae</taxon>
        <taxon>Arundineae</taxon>
        <taxon>Arundo</taxon>
    </lineage>
</organism>
<reference evidence="1" key="1">
    <citation type="submission" date="2014-09" db="EMBL/GenBank/DDBJ databases">
        <authorList>
            <person name="Magalhaes I.L.F."/>
            <person name="Oliveira U."/>
            <person name="Santos F.R."/>
            <person name="Vidigal T.H.D.A."/>
            <person name="Brescovit A.D."/>
            <person name="Santos A.J."/>
        </authorList>
    </citation>
    <scope>NUCLEOTIDE SEQUENCE</scope>
    <source>
        <tissue evidence="1">Shoot tissue taken approximately 20 cm above the soil surface</tissue>
    </source>
</reference>
<dbReference type="EMBL" id="GBRH01232249">
    <property type="protein sequence ID" value="JAD65646.1"/>
    <property type="molecule type" value="Transcribed_RNA"/>
</dbReference>
<name>A0A0A9BQM5_ARUDO</name>
<evidence type="ECO:0000313" key="1">
    <source>
        <dbReference type="EMBL" id="JAD65646.1"/>
    </source>
</evidence>